<evidence type="ECO:0000256" key="5">
    <source>
        <dbReference type="SAM" id="Phobius"/>
    </source>
</evidence>
<dbReference type="InterPro" id="IPR036388">
    <property type="entry name" value="WH-like_DNA-bd_sf"/>
</dbReference>
<dbReference type="PANTHER" id="PTHR43133:SF46">
    <property type="entry name" value="RNA POLYMERASE SIGMA-70 FACTOR ECF SUBFAMILY"/>
    <property type="match status" value="1"/>
</dbReference>
<evidence type="ECO:0000256" key="3">
    <source>
        <dbReference type="ARBA" id="ARBA00023082"/>
    </source>
</evidence>
<organism evidence="8 9">
    <name type="scientific">Chryseosolibacter histidini</name>
    <dbReference type="NCBI Taxonomy" id="2782349"/>
    <lineage>
        <taxon>Bacteria</taxon>
        <taxon>Pseudomonadati</taxon>
        <taxon>Bacteroidota</taxon>
        <taxon>Cytophagia</taxon>
        <taxon>Cytophagales</taxon>
        <taxon>Chryseotaleaceae</taxon>
        <taxon>Chryseosolibacter</taxon>
    </lineage>
</organism>
<gene>
    <name evidence="8" type="ORF">KK083_14370</name>
</gene>
<dbReference type="Proteomes" id="UP001319200">
    <property type="component" value="Unassembled WGS sequence"/>
</dbReference>
<dbReference type="InterPro" id="IPR014284">
    <property type="entry name" value="RNA_pol_sigma-70_dom"/>
</dbReference>
<dbReference type="SUPFAM" id="SSF88659">
    <property type="entry name" value="Sigma3 and sigma4 domains of RNA polymerase sigma factors"/>
    <property type="match status" value="1"/>
</dbReference>
<reference evidence="8 9" key="1">
    <citation type="submission" date="2021-05" db="EMBL/GenBank/DDBJ databases">
        <title>A Polyphasic approach of four new species of the genus Ohtaekwangia: Ohtaekwangia histidinii sp. nov., Ohtaekwangia cretensis sp. nov., Ohtaekwangia indiensis sp. nov., Ohtaekwangia reichenbachii sp. nov. from diverse environment.</title>
        <authorList>
            <person name="Octaviana S."/>
        </authorList>
    </citation>
    <scope>NUCLEOTIDE SEQUENCE [LARGE SCALE GENOMIC DNA]</scope>
    <source>
        <strain evidence="8 9">PWU4</strain>
    </source>
</reference>
<dbReference type="Gene3D" id="1.10.10.10">
    <property type="entry name" value="Winged helix-like DNA-binding domain superfamily/Winged helix DNA-binding domain"/>
    <property type="match status" value="1"/>
</dbReference>
<dbReference type="InterPro" id="IPR039425">
    <property type="entry name" value="RNA_pol_sigma-70-like"/>
</dbReference>
<keyword evidence="9" id="KW-1185">Reference proteome</keyword>
<evidence type="ECO:0000259" key="7">
    <source>
        <dbReference type="Pfam" id="PF08281"/>
    </source>
</evidence>
<dbReference type="InterPro" id="IPR013325">
    <property type="entry name" value="RNA_pol_sigma_r2"/>
</dbReference>
<dbReference type="InterPro" id="IPR013249">
    <property type="entry name" value="RNA_pol_sigma70_r4_t2"/>
</dbReference>
<sequence>MAGPSQADFEKIFREHNRSLCDLAYNFVRDKDAAQDIVQEVFLRLWKNREGLNFGDKIKHYLFKATAHYALNHLRYNKKISRVGDEPLQHLVASSGTEELGYKELELRVRSAIDRLPPKCRAIYLLSRHEGLKYSEIADTLDLSIKTVENQMGIALEKLREDLRPFLTVEFLTISILVALIIFSFFS</sequence>
<evidence type="ECO:0000256" key="1">
    <source>
        <dbReference type="ARBA" id="ARBA00010641"/>
    </source>
</evidence>
<keyword evidence="2" id="KW-0805">Transcription regulation</keyword>
<dbReference type="Pfam" id="PF08281">
    <property type="entry name" value="Sigma70_r4_2"/>
    <property type="match status" value="1"/>
</dbReference>
<dbReference type="AlphaFoldDB" id="A0AAP2DM89"/>
<dbReference type="NCBIfam" id="TIGR02937">
    <property type="entry name" value="sigma70-ECF"/>
    <property type="match status" value="1"/>
</dbReference>
<keyword evidence="3" id="KW-0731">Sigma factor</keyword>
<dbReference type="SUPFAM" id="SSF88946">
    <property type="entry name" value="Sigma2 domain of RNA polymerase sigma factors"/>
    <property type="match status" value="1"/>
</dbReference>
<feature type="domain" description="RNA polymerase sigma factor 70 region 4 type 2" evidence="7">
    <location>
        <begin position="108"/>
        <end position="159"/>
    </location>
</feature>
<keyword evidence="5" id="KW-0812">Transmembrane</keyword>
<protein>
    <submittedName>
        <fullName evidence="8">RNA polymerase sigma-70 factor</fullName>
    </submittedName>
</protein>
<keyword evidence="4" id="KW-0804">Transcription</keyword>
<evidence type="ECO:0000259" key="6">
    <source>
        <dbReference type="Pfam" id="PF04542"/>
    </source>
</evidence>
<dbReference type="GO" id="GO:0003677">
    <property type="term" value="F:DNA binding"/>
    <property type="evidence" value="ECO:0007669"/>
    <property type="project" value="InterPro"/>
</dbReference>
<dbReference type="InterPro" id="IPR013324">
    <property type="entry name" value="RNA_pol_sigma_r3/r4-like"/>
</dbReference>
<evidence type="ECO:0000256" key="2">
    <source>
        <dbReference type="ARBA" id="ARBA00023015"/>
    </source>
</evidence>
<dbReference type="Gene3D" id="1.10.1740.10">
    <property type="match status" value="1"/>
</dbReference>
<dbReference type="EMBL" id="JAHESF010000013">
    <property type="protein sequence ID" value="MBT1698074.1"/>
    <property type="molecule type" value="Genomic_DNA"/>
</dbReference>
<proteinExistence type="inferred from homology"/>
<accession>A0AAP2DM89</accession>
<dbReference type="InterPro" id="IPR014327">
    <property type="entry name" value="RNA_pol_sigma70_bacteroid"/>
</dbReference>
<feature type="domain" description="RNA polymerase sigma-70 region 2" evidence="6">
    <location>
        <begin position="13"/>
        <end position="79"/>
    </location>
</feature>
<dbReference type="PANTHER" id="PTHR43133">
    <property type="entry name" value="RNA POLYMERASE ECF-TYPE SIGMA FACTO"/>
    <property type="match status" value="1"/>
</dbReference>
<keyword evidence="5" id="KW-1133">Transmembrane helix</keyword>
<dbReference type="GO" id="GO:0006352">
    <property type="term" value="P:DNA-templated transcription initiation"/>
    <property type="evidence" value="ECO:0007669"/>
    <property type="project" value="InterPro"/>
</dbReference>
<evidence type="ECO:0000313" key="9">
    <source>
        <dbReference type="Proteomes" id="UP001319200"/>
    </source>
</evidence>
<evidence type="ECO:0000256" key="4">
    <source>
        <dbReference type="ARBA" id="ARBA00023163"/>
    </source>
</evidence>
<dbReference type="CDD" id="cd06171">
    <property type="entry name" value="Sigma70_r4"/>
    <property type="match status" value="1"/>
</dbReference>
<name>A0AAP2DM89_9BACT</name>
<dbReference type="InterPro" id="IPR007627">
    <property type="entry name" value="RNA_pol_sigma70_r2"/>
</dbReference>
<dbReference type="Pfam" id="PF04542">
    <property type="entry name" value="Sigma70_r2"/>
    <property type="match status" value="1"/>
</dbReference>
<comment type="caution">
    <text evidence="8">The sequence shown here is derived from an EMBL/GenBank/DDBJ whole genome shotgun (WGS) entry which is preliminary data.</text>
</comment>
<dbReference type="RefSeq" id="WP_254163948.1">
    <property type="nucleotide sequence ID" value="NZ_JAHESF010000013.1"/>
</dbReference>
<feature type="transmembrane region" description="Helical" evidence="5">
    <location>
        <begin position="166"/>
        <end position="186"/>
    </location>
</feature>
<comment type="similarity">
    <text evidence="1">Belongs to the sigma-70 factor family. ECF subfamily.</text>
</comment>
<evidence type="ECO:0000313" key="8">
    <source>
        <dbReference type="EMBL" id="MBT1698074.1"/>
    </source>
</evidence>
<dbReference type="GO" id="GO:0016987">
    <property type="term" value="F:sigma factor activity"/>
    <property type="evidence" value="ECO:0007669"/>
    <property type="project" value="UniProtKB-KW"/>
</dbReference>
<keyword evidence="5" id="KW-0472">Membrane</keyword>
<dbReference type="NCBIfam" id="TIGR02985">
    <property type="entry name" value="Sig70_bacteroi1"/>
    <property type="match status" value="1"/>
</dbReference>